<sequence>MAATTPINSHCTAVAPSSKVVRVRVVEVEYSPGGTENGMVDTAGAAEDAAEDEVEAAEADEAEEAAEEADEATDEAEEAAEEAEAATEEATEELVESAEATVEATEEGAALSIETKVEAASELVCSATAEDSVSLELSATLLEDGKAEAGANVSGPEETGLDTGLDTAGLDTTGLDTTGLDTGLDTTELDELSTEVGASVAGTGVSRDSTGELATIGEVTEVACPTDVGVPVATLKTVRPVT</sequence>
<keyword evidence="2" id="KW-1185">Reference proteome</keyword>
<dbReference type="EMBL" id="JASBWR010000046">
    <property type="protein sequence ID" value="KAJ9103429.1"/>
    <property type="molecule type" value="Genomic_DNA"/>
</dbReference>
<protein>
    <submittedName>
        <fullName evidence="1">Uncharacterized protein</fullName>
    </submittedName>
</protein>
<proteinExistence type="predicted"/>
<organism evidence="1 2">
    <name type="scientific">Naganishia cerealis</name>
    <dbReference type="NCBI Taxonomy" id="610337"/>
    <lineage>
        <taxon>Eukaryota</taxon>
        <taxon>Fungi</taxon>
        <taxon>Dikarya</taxon>
        <taxon>Basidiomycota</taxon>
        <taxon>Agaricomycotina</taxon>
        <taxon>Tremellomycetes</taxon>
        <taxon>Filobasidiales</taxon>
        <taxon>Filobasidiaceae</taxon>
        <taxon>Naganishia</taxon>
    </lineage>
</organism>
<comment type="caution">
    <text evidence="1">The sequence shown here is derived from an EMBL/GenBank/DDBJ whole genome shotgun (WGS) entry which is preliminary data.</text>
</comment>
<evidence type="ECO:0000313" key="1">
    <source>
        <dbReference type="EMBL" id="KAJ9103429.1"/>
    </source>
</evidence>
<evidence type="ECO:0000313" key="2">
    <source>
        <dbReference type="Proteomes" id="UP001241377"/>
    </source>
</evidence>
<reference evidence="1" key="1">
    <citation type="submission" date="2023-04" db="EMBL/GenBank/DDBJ databases">
        <title>Draft Genome sequencing of Naganishia species isolated from polar environments using Oxford Nanopore Technology.</title>
        <authorList>
            <person name="Leo P."/>
            <person name="Venkateswaran K."/>
        </authorList>
    </citation>
    <scope>NUCLEOTIDE SEQUENCE</scope>
    <source>
        <strain evidence="1">MNA-CCFEE 5261</strain>
    </source>
</reference>
<gene>
    <name evidence="1" type="ORF">QFC19_004380</name>
</gene>
<name>A0ACC2VWG9_9TREE</name>
<accession>A0ACC2VWG9</accession>
<dbReference type="Proteomes" id="UP001241377">
    <property type="component" value="Unassembled WGS sequence"/>
</dbReference>